<protein>
    <submittedName>
        <fullName evidence="1">Uncharacterized protein</fullName>
    </submittedName>
</protein>
<name>A0A166J322_9AGAM</name>
<dbReference type="Proteomes" id="UP000076532">
    <property type="component" value="Unassembled WGS sequence"/>
</dbReference>
<organism evidence="1 2">
    <name type="scientific">Athelia psychrophila</name>
    <dbReference type="NCBI Taxonomy" id="1759441"/>
    <lineage>
        <taxon>Eukaryota</taxon>
        <taxon>Fungi</taxon>
        <taxon>Dikarya</taxon>
        <taxon>Basidiomycota</taxon>
        <taxon>Agaricomycotina</taxon>
        <taxon>Agaricomycetes</taxon>
        <taxon>Agaricomycetidae</taxon>
        <taxon>Atheliales</taxon>
        <taxon>Atheliaceae</taxon>
        <taxon>Athelia</taxon>
    </lineage>
</organism>
<evidence type="ECO:0000313" key="1">
    <source>
        <dbReference type="EMBL" id="KZP20435.1"/>
    </source>
</evidence>
<dbReference type="AlphaFoldDB" id="A0A166J322"/>
<sequence length="56" mass="6060">MMTGLRSLLRPFSTFVRTPARCIVAGCSGPSRASLVPLDVPSLLSSRLYPRRAAVQ</sequence>
<accession>A0A166J322</accession>
<proteinExistence type="predicted"/>
<dbReference type="EMBL" id="KV417555">
    <property type="protein sequence ID" value="KZP20435.1"/>
    <property type="molecule type" value="Genomic_DNA"/>
</dbReference>
<reference evidence="1 2" key="1">
    <citation type="journal article" date="2016" name="Mol. Biol. Evol.">
        <title>Comparative Genomics of Early-Diverging Mushroom-Forming Fungi Provides Insights into the Origins of Lignocellulose Decay Capabilities.</title>
        <authorList>
            <person name="Nagy L.G."/>
            <person name="Riley R."/>
            <person name="Tritt A."/>
            <person name="Adam C."/>
            <person name="Daum C."/>
            <person name="Floudas D."/>
            <person name="Sun H."/>
            <person name="Yadav J.S."/>
            <person name="Pangilinan J."/>
            <person name="Larsson K.H."/>
            <person name="Matsuura K."/>
            <person name="Barry K."/>
            <person name="Labutti K."/>
            <person name="Kuo R."/>
            <person name="Ohm R.A."/>
            <person name="Bhattacharya S.S."/>
            <person name="Shirouzu T."/>
            <person name="Yoshinaga Y."/>
            <person name="Martin F.M."/>
            <person name="Grigoriev I.V."/>
            <person name="Hibbett D.S."/>
        </authorList>
    </citation>
    <scope>NUCLEOTIDE SEQUENCE [LARGE SCALE GENOMIC DNA]</scope>
    <source>
        <strain evidence="1 2">CBS 109695</strain>
    </source>
</reference>
<gene>
    <name evidence="1" type="ORF">FIBSPDRAFT_861673</name>
</gene>
<keyword evidence="2" id="KW-1185">Reference proteome</keyword>
<evidence type="ECO:0000313" key="2">
    <source>
        <dbReference type="Proteomes" id="UP000076532"/>
    </source>
</evidence>